<dbReference type="Proteomes" id="UP000049023">
    <property type="component" value="Unassembled WGS sequence"/>
</dbReference>
<evidence type="ECO:0000313" key="6">
    <source>
        <dbReference type="Proteomes" id="UP000049023"/>
    </source>
</evidence>
<dbReference type="Proteomes" id="UP000046947">
    <property type="component" value="Unassembled WGS sequence"/>
</dbReference>
<protein>
    <submittedName>
        <fullName evidence="3">Uncharacterized protein</fullName>
    </submittedName>
</protein>
<evidence type="ECO:0000313" key="5">
    <source>
        <dbReference type="Proteomes" id="UP000046947"/>
    </source>
</evidence>
<evidence type="ECO:0000313" key="4">
    <source>
        <dbReference type="Proteomes" id="UP000039217"/>
    </source>
</evidence>
<sequence>MATRGSMPNCAAVRAEQMAISASCSTVGFGMIAQSPYASTRSGRHIRKMLDTVDMPGTVLMISSAGRTVCAVV</sequence>
<dbReference type="Proteomes" id="UP000039217">
    <property type="component" value="Unassembled WGS sequence"/>
</dbReference>
<dbReference type="EMBL" id="CQQC01001254">
    <property type="protein sequence ID" value="CNV78450.1"/>
    <property type="molecule type" value="Genomic_DNA"/>
</dbReference>
<gene>
    <name evidence="3" type="ORF">ERS007661_03078</name>
    <name evidence="1" type="ORF">ERS007688_03114</name>
    <name evidence="2" type="ORF">ERS027661_03880</name>
</gene>
<dbReference type="EMBL" id="CFOH01000618">
    <property type="protein sequence ID" value="CFE63343.1"/>
    <property type="molecule type" value="Genomic_DNA"/>
</dbReference>
<dbReference type="EMBL" id="CNFU01001124">
    <property type="protein sequence ID" value="CKT05850.1"/>
    <property type="molecule type" value="Genomic_DNA"/>
</dbReference>
<accession>A0A655FJV7</accession>
<evidence type="ECO:0000313" key="3">
    <source>
        <dbReference type="EMBL" id="CNV78450.1"/>
    </source>
</evidence>
<evidence type="ECO:0000313" key="2">
    <source>
        <dbReference type="EMBL" id="CKT05850.1"/>
    </source>
</evidence>
<reference evidence="4 5" key="1">
    <citation type="submission" date="2015-03" db="EMBL/GenBank/DDBJ databases">
        <authorList>
            <consortium name="Pathogen Informatics"/>
        </authorList>
    </citation>
    <scope>NUCLEOTIDE SEQUENCE [LARGE SCALE GENOMIC DNA]</scope>
    <source>
        <strain evidence="2 6">Bir 187</strain>
        <strain evidence="3 4">D00501624</strain>
        <strain evidence="1 5">H09601792</strain>
    </source>
</reference>
<evidence type="ECO:0000313" key="1">
    <source>
        <dbReference type="EMBL" id="CFE63343.1"/>
    </source>
</evidence>
<dbReference type="AlphaFoldDB" id="A0A655FJV7"/>
<proteinExistence type="predicted"/>
<organism evidence="3 4">
    <name type="scientific">Mycobacterium tuberculosis</name>
    <dbReference type="NCBI Taxonomy" id="1773"/>
    <lineage>
        <taxon>Bacteria</taxon>
        <taxon>Bacillati</taxon>
        <taxon>Actinomycetota</taxon>
        <taxon>Actinomycetes</taxon>
        <taxon>Mycobacteriales</taxon>
        <taxon>Mycobacteriaceae</taxon>
        <taxon>Mycobacterium</taxon>
        <taxon>Mycobacterium tuberculosis complex</taxon>
    </lineage>
</organism>
<name>A0A655FJV7_MYCTX</name>